<organism evidence="1">
    <name type="scientific">hydrothermal vent metagenome</name>
    <dbReference type="NCBI Taxonomy" id="652676"/>
    <lineage>
        <taxon>unclassified sequences</taxon>
        <taxon>metagenomes</taxon>
        <taxon>ecological metagenomes</taxon>
    </lineage>
</organism>
<dbReference type="Pfam" id="PF20391">
    <property type="entry name" value="DUF6686"/>
    <property type="match status" value="1"/>
</dbReference>
<evidence type="ECO:0000313" key="1">
    <source>
        <dbReference type="EMBL" id="VAX27887.1"/>
    </source>
</evidence>
<sequence length="71" mass="8406">MKKESKEAVILAKSEIGVIERCQCNGYHLMFRNMQFHFKKNEFVALADLFKLARKKESDDELFTSYMKKVL</sequence>
<reference evidence="1" key="1">
    <citation type="submission" date="2018-06" db="EMBL/GenBank/DDBJ databases">
        <authorList>
            <person name="Zhirakovskaya E."/>
        </authorList>
    </citation>
    <scope>NUCLEOTIDE SEQUENCE</scope>
</reference>
<dbReference type="AlphaFoldDB" id="A0A3B1DGW5"/>
<protein>
    <submittedName>
        <fullName evidence="1">Uncharacterized protein</fullName>
    </submittedName>
</protein>
<gene>
    <name evidence="1" type="ORF">MNBD_NITROSPIRAE01-1458</name>
</gene>
<dbReference type="EMBL" id="UOGF01000034">
    <property type="protein sequence ID" value="VAX27887.1"/>
    <property type="molecule type" value="Genomic_DNA"/>
</dbReference>
<accession>A0A3B1DGW5</accession>
<name>A0A3B1DGW5_9ZZZZ</name>
<proteinExistence type="predicted"/>
<dbReference type="InterPro" id="IPR046508">
    <property type="entry name" value="DUF6686"/>
</dbReference>